<keyword evidence="1" id="KW-0472">Membrane</keyword>
<keyword evidence="3" id="KW-1185">Reference proteome</keyword>
<organism evidence="2 3">
    <name type="scientific">Streptococcus oricebi</name>
    <dbReference type="NCBI Taxonomy" id="1547447"/>
    <lineage>
        <taxon>Bacteria</taxon>
        <taxon>Bacillati</taxon>
        <taxon>Bacillota</taxon>
        <taxon>Bacilli</taxon>
        <taxon>Lactobacillales</taxon>
        <taxon>Streptococcaceae</taxon>
        <taxon>Streptococcus</taxon>
    </lineage>
</organism>
<evidence type="ECO:0000313" key="3">
    <source>
        <dbReference type="Proteomes" id="UP001519296"/>
    </source>
</evidence>
<accession>A0ABS5B2N1</accession>
<reference evidence="2 3" key="1">
    <citation type="submission" date="2018-02" db="EMBL/GenBank/DDBJ databases">
        <title>Draft genome sequence of Streptococcus oricebi CCUG 70868T type strain.</title>
        <authorList>
            <person name="Mendez V."/>
            <person name="Salva-Serra F."/>
            <person name="Jaen-Luchoro D."/>
            <person name="Gonzales-Siles L."/>
            <person name="Karlsson R."/>
            <person name="Engstrom-Jakobsson H."/>
            <person name="Busquets A."/>
            <person name="Gomila M."/>
            <person name="Pineiro-Iglesias B."/>
            <person name="Bennasar-Figueras A."/>
            <person name="Seeger M."/>
            <person name="Moore E."/>
        </authorList>
    </citation>
    <scope>NUCLEOTIDE SEQUENCE [LARGE SCALE GENOMIC DNA]</scope>
    <source>
        <strain evidence="2 3">CCUG 70868</strain>
    </source>
</reference>
<dbReference type="EMBL" id="PRDG01000001">
    <property type="protein sequence ID" value="MBP2622766.1"/>
    <property type="molecule type" value="Genomic_DNA"/>
</dbReference>
<keyword evidence="1" id="KW-1133">Transmembrane helix</keyword>
<evidence type="ECO:0000313" key="2">
    <source>
        <dbReference type="EMBL" id="MBP2622766.1"/>
    </source>
</evidence>
<dbReference type="Proteomes" id="UP001519296">
    <property type="component" value="Unassembled WGS sequence"/>
</dbReference>
<sequence length="116" mass="13548">MNFLQDLDVDLVAQPQGKAYLRRPAKADEFKIYTDLPSQIQQLKPIYYTHLLFTFAPLPLAFVSYFKGLQFLSYNGLAAAVMFVTASYLMFFVFFFGRFAWAYRQRIAQLKKSSFE</sequence>
<proteinExistence type="predicted"/>
<keyword evidence="1" id="KW-0812">Transmembrane</keyword>
<name>A0ABS5B2N1_9STRE</name>
<feature type="transmembrane region" description="Helical" evidence="1">
    <location>
        <begin position="46"/>
        <end position="66"/>
    </location>
</feature>
<protein>
    <submittedName>
        <fullName evidence="2">Uncharacterized protein</fullName>
    </submittedName>
</protein>
<feature type="transmembrane region" description="Helical" evidence="1">
    <location>
        <begin position="78"/>
        <end position="101"/>
    </location>
</feature>
<dbReference type="RefSeq" id="WP_209626934.1">
    <property type="nucleotide sequence ID" value="NZ_PRDG01000001.1"/>
</dbReference>
<evidence type="ECO:0000256" key="1">
    <source>
        <dbReference type="SAM" id="Phobius"/>
    </source>
</evidence>
<gene>
    <name evidence="2" type="ORF">C4K46_02295</name>
</gene>
<comment type="caution">
    <text evidence="2">The sequence shown here is derived from an EMBL/GenBank/DDBJ whole genome shotgun (WGS) entry which is preliminary data.</text>
</comment>